<comment type="function">
    <text evidence="5">Involved in formation and maintenance of cell shape.</text>
</comment>
<keyword evidence="9" id="KW-1185">Reference proteome</keyword>
<feature type="domain" description="Rod shape-determining protein MreC beta-barrel core" evidence="7">
    <location>
        <begin position="127"/>
        <end position="274"/>
    </location>
</feature>
<comment type="similarity">
    <text evidence="1 5">Belongs to the MreC family.</text>
</comment>
<dbReference type="EMBL" id="RJVP01000008">
    <property type="protein sequence ID" value="ROH84068.1"/>
    <property type="molecule type" value="Genomic_DNA"/>
</dbReference>
<sequence>MEQPTTAFFVRGPQPFTRLVFFSILSLVLMGVDARLHYLTEVRQGFMGLLHPLQVAANMPGYWYRQTAEYWQGHDAMLADNRRLRIVNLQQGVDLQRLRSMEEENMHLRQLLGAVQEIKQPAQLAEIMNVDRDPFTQRVVVNLGSRHGIMTGQAVADGMGVIGQVTRTYPFSSEVTLVTDKSLAIPIQVERSGLRAIAFGHGRDNIIDLPYLPTNVDIQEGDVLVTSGIDGVYPPGLAVARVTSVERDSDLTFARIVCEPAAGIEQHRQVLLLKTPLVAAATPIPDTPAVNTPSGKAPTPTAKPKPSSPSSTTATPASSTPATLPAAPANGGT</sequence>
<dbReference type="PANTHER" id="PTHR34138">
    <property type="entry name" value="CELL SHAPE-DETERMINING PROTEIN MREC"/>
    <property type="match status" value="1"/>
</dbReference>
<evidence type="ECO:0000259" key="7">
    <source>
        <dbReference type="Pfam" id="PF04085"/>
    </source>
</evidence>
<evidence type="ECO:0000256" key="3">
    <source>
        <dbReference type="ARBA" id="ARBA00022960"/>
    </source>
</evidence>
<name>A0A3N0UV24_9PROT</name>
<proteinExistence type="inferred from homology"/>
<dbReference type="InterPro" id="IPR042177">
    <property type="entry name" value="Cell/Rod_1"/>
</dbReference>
<evidence type="ECO:0000313" key="9">
    <source>
        <dbReference type="Proteomes" id="UP000275137"/>
    </source>
</evidence>
<dbReference type="InterPro" id="IPR007221">
    <property type="entry name" value="MreC"/>
</dbReference>
<evidence type="ECO:0000256" key="2">
    <source>
        <dbReference type="ARBA" id="ARBA00013855"/>
    </source>
</evidence>
<dbReference type="Pfam" id="PF04085">
    <property type="entry name" value="MreC"/>
    <property type="match status" value="1"/>
</dbReference>
<dbReference type="NCBIfam" id="TIGR00219">
    <property type="entry name" value="mreC"/>
    <property type="match status" value="1"/>
</dbReference>
<organism evidence="8 9">
    <name type="scientific">Pseudomethylobacillus aquaticus</name>
    <dbReference type="NCBI Taxonomy" id="2676064"/>
    <lineage>
        <taxon>Bacteria</taxon>
        <taxon>Pseudomonadati</taxon>
        <taxon>Pseudomonadota</taxon>
        <taxon>Betaproteobacteria</taxon>
        <taxon>Nitrosomonadales</taxon>
        <taxon>Methylophilaceae</taxon>
        <taxon>Pseudomethylobacillus</taxon>
    </lineage>
</organism>
<evidence type="ECO:0000256" key="5">
    <source>
        <dbReference type="PIRNR" id="PIRNR038471"/>
    </source>
</evidence>
<evidence type="ECO:0000256" key="1">
    <source>
        <dbReference type="ARBA" id="ARBA00009369"/>
    </source>
</evidence>
<dbReference type="Proteomes" id="UP000275137">
    <property type="component" value="Unassembled WGS sequence"/>
</dbReference>
<dbReference type="GO" id="GO:0005886">
    <property type="term" value="C:plasma membrane"/>
    <property type="evidence" value="ECO:0007669"/>
    <property type="project" value="TreeGrafter"/>
</dbReference>
<dbReference type="PIRSF" id="PIRSF038471">
    <property type="entry name" value="MreC"/>
    <property type="match status" value="1"/>
</dbReference>
<comment type="caution">
    <text evidence="8">The sequence shown here is derived from an EMBL/GenBank/DDBJ whole genome shotgun (WGS) entry which is preliminary data.</text>
</comment>
<dbReference type="PANTHER" id="PTHR34138:SF1">
    <property type="entry name" value="CELL SHAPE-DETERMINING PROTEIN MREC"/>
    <property type="match status" value="1"/>
</dbReference>
<evidence type="ECO:0000313" key="8">
    <source>
        <dbReference type="EMBL" id="ROH84068.1"/>
    </source>
</evidence>
<dbReference type="AlphaFoldDB" id="A0A3N0UV24"/>
<dbReference type="Gene3D" id="2.40.10.350">
    <property type="entry name" value="Rod shape-determining protein MreC, domain 2"/>
    <property type="match status" value="1"/>
</dbReference>
<accession>A0A3N0UV24</accession>
<dbReference type="InterPro" id="IPR042175">
    <property type="entry name" value="Cell/Rod_MreC_2"/>
</dbReference>
<dbReference type="RefSeq" id="WP_123238183.1">
    <property type="nucleotide sequence ID" value="NZ_RJVP01000008.1"/>
</dbReference>
<evidence type="ECO:0000256" key="4">
    <source>
        <dbReference type="ARBA" id="ARBA00032089"/>
    </source>
</evidence>
<dbReference type="InterPro" id="IPR055342">
    <property type="entry name" value="MreC_beta-barrel_core"/>
</dbReference>
<feature type="compositionally biased region" description="Low complexity" evidence="6">
    <location>
        <begin position="308"/>
        <end position="333"/>
    </location>
</feature>
<protein>
    <recommendedName>
        <fullName evidence="2 5">Cell shape-determining protein MreC</fullName>
    </recommendedName>
    <alternativeName>
        <fullName evidence="4 5">Cell shape protein MreC</fullName>
    </alternativeName>
</protein>
<dbReference type="GO" id="GO:0008360">
    <property type="term" value="P:regulation of cell shape"/>
    <property type="evidence" value="ECO:0007669"/>
    <property type="project" value="UniProtKB-KW"/>
</dbReference>
<dbReference type="Gene3D" id="2.40.10.340">
    <property type="entry name" value="Rod shape-determining protein MreC, domain 1"/>
    <property type="match status" value="1"/>
</dbReference>
<feature type="region of interest" description="Disordered" evidence="6">
    <location>
        <begin position="283"/>
        <end position="333"/>
    </location>
</feature>
<gene>
    <name evidence="8" type="primary">mreC</name>
    <name evidence="8" type="ORF">ED236_11740</name>
</gene>
<keyword evidence="3 5" id="KW-0133">Cell shape</keyword>
<evidence type="ECO:0000256" key="6">
    <source>
        <dbReference type="SAM" id="MobiDB-lite"/>
    </source>
</evidence>
<reference evidence="8 9" key="1">
    <citation type="submission" date="2018-10" db="EMBL/GenBank/DDBJ databases">
        <authorList>
            <person name="Chen W.-M."/>
        </authorList>
    </citation>
    <scope>NUCLEOTIDE SEQUENCE [LARGE SCALE GENOMIC DNA]</scope>
    <source>
        <strain evidence="8 9">H-5</strain>
    </source>
</reference>